<dbReference type="InterPro" id="IPR039425">
    <property type="entry name" value="RNA_pol_sigma-70-like"/>
</dbReference>
<feature type="domain" description="RNA polymerase sigma-70 region 2" evidence="6">
    <location>
        <begin position="13"/>
        <end position="78"/>
    </location>
</feature>
<proteinExistence type="inferred from homology"/>
<keyword evidence="3" id="KW-0731">Sigma factor</keyword>
<dbReference type="InterPro" id="IPR013325">
    <property type="entry name" value="RNA_pol_sigma_r2"/>
</dbReference>
<dbReference type="EMBL" id="MSIE01000107">
    <property type="protein sequence ID" value="OLF07296.1"/>
    <property type="molecule type" value="Genomic_DNA"/>
</dbReference>
<name>A0A1Q8BYV0_9PSEU</name>
<sequence>MQPALEREYVDYVRANVTWLRRSAYRLCGDSHRADDLVQQAITKLYVNWRRARAADNTDAYLQRILVRVFLDERRLRWSGVSLFAMAPDVVVQPDGRADDRAVLRAALDRLPRRLCTVLVLRFLFDMSVEDVAEVLGCSQGTIKSQTSRGLAAMRRLLDDTSVPTATKEA</sequence>
<dbReference type="SUPFAM" id="SSF88946">
    <property type="entry name" value="Sigma2 domain of RNA polymerase sigma factors"/>
    <property type="match status" value="1"/>
</dbReference>
<dbReference type="AlphaFoldDB" id="A0A1Q8BYV0"/>
<organism evidence="8 10">
    <name type="scientific">Actinophytocola xanthii</name>
    <dbReference type="NCBI Taxonomy" id="1912961"/>
    <lineage>
        <taxon>Bacteria</taxon>
        <taxon>Bacillati</taxon>
        <taxon>Actinomycetota</taxon>
        <taxon>Actinomycetes</taxon>
        <taxon>Pseudonocardiales</taxon>
        <taxon>Pseudonocardiaceae</taxon>
    </lineage>
</organism>
<dbReference type="InterPro" id="IPR007627">
    <property type="entry name" value="RNA_pol_sigma70_r2"/>
</dbReference>
<feature type="domain" description="RNA polymerase sigma factor 70 region 4 type 2" evidence="7">
    <location>
        <begin position="103"/>
        <end position="154"/>
    </location>
</feature>
<dbReference type="STRING" id="1912961.BU204_35535"/>
<dbReference type="RefSeq" id="WP_075130205.1">
    <property type="nucleotide sequence ID" value="NZ_MSIE01000105.1"/>
</dbReference>
<comment type="caution">
    <text evidence="8">The sequence shown here is derived from an EMBL/GenBank/DDBJ whole genome shotgun (WGS) entry which is preliminary data.</text>
</comment>
<evidence type="ECO:0000313" key="10">
    <source>
        <dbReference type="Proteomes" id="UP000185596"/>
    </source>
</evidence>
<dbReference type="InterPro" id="IPR013249">
    <property type="entry name" value="RNA_pol_sigma70_r4_t2"/>
</dbReference>
<evidence type="ECO:0000256" key="5">
    <source>
        <dbReference type="ARBA" id="ARBA00023163"/>
    </source>
</evidence>
<dbReference type="Pfam" id="PF04542">
    <property type="entry name" value="Sigma70_r2"/>
    <property type="match status" value="1"/>
</dbReference>
<keyword evidence="2" id="KW-0805">Transcription regulation</keyword>
<evidence type="ECO:0000313" key="8">
    <source>
        <dbReference type="EMBL" id="OLF07296.1"/>
    </source>
</evidence>
<dbReference type="PANTHER" id="PTHR43133:SF50">
    <property type="entry name" value="ECF RNA POLYMERASE SIGMA FACTOR SIGM"/>
    <property type="match status" value="1"/>
</dbReference>
<dbReference type="NCBIfam" id="TIGR02937">
    <property type="entry name" value="sigma70-ECF"/>
    <property type="match status" value="1"/>
</dbReference>
<dbReference type="NCBIfam" id="TIGR02983">
    <property type="entry name" value="SigE-fam_strep"/>
    <property type="match status" value="1"/>
</dbReference>
<dbReference type="GO" id="GO:0006352">
    <property type="term" value="P:DNA-templated transcription initiation"/>
    <property type="evidence" value="ECO:0007669"/>
    <property type="project" value="InterPro"/>
</dbReference>
<dbReference type="Pfam" id="PF08281">
    <property type="entry name" value="Sigma70_r4_2"/>
    <property type="match status" value="1"/>
</dbReference>
<dbReference type="InterPro" id="IPR013324">
    <property type="entry name" value="RNA_pol_sigma_r3/r4-like"/>
</dbReference>
<keyword evidence="10" id="KW-1185">Reference proteome</keyword>
<dbReference type="Proteomes" id="UP000185596">
    <property type="component" value="Unassembled WGS sequence"/>
</dbReference>
<reference evidence="8 10" key="1">
    <citation type="submission" date="2016-12" db="EMBL/GenBank/DDBJ databases">
        <title>The draft genome sequence of Actinophytocola sp. 11-183.</title>
        <authorList>
            <person name="Wang W."/>
            <person name="Yuan L."/>
        </authorList>
    </citation>
    <scope>NUCLEOTIDE SEQUENCE [LARGE SCALE GENOMIC DNA]</scope>
    <source>
        <strain evidence="8 10">11-183</strain>
    </source>
</reference>
<dbReference type="Gene3D" id="1.10.10.10">
    <property type="entry name" value="Winged helix-like DNA-binding domain superfamily/Winged helix DNA-binding domain"/>
    <property type="match status" value="1"/>
</dbReference>
<keyword evidence="4" id="KW-0238">DNA-binding</keyword>
<dbReference type="InterPro" id="IPR014284">
    <property type="entry name" value="RNA_pol_sigma-70_dom"/>
</dbReference>
<dbReference type="GO" id="GO:0016987">
    <property type="term" value="F:sigma factor activity"/>
    <property type="evidence" value="ECO:0007669"/>
    <property type="project" value="UniProtKB-KW"/>
</dbReference>
<evidence type="ECO:0000256" key="2">
    <source>
        <dbReference type="ARBA" id="ARBA00023015"/>
    </source>
</evidence>
<keyword evidence="5" id="KW-0804">Transcription</keyword>
<dbReference type="SUPFAM" id="SSF88659">
    <property type="entry name" value="Sigma3 and sigma4 domains of RNA polymerase sigma factors"/>
    <property type="match status" value="1"/>
</dbReference>
<dbReference type="GO" id="GO:0003677">
    <property type="term" value="F:DNA binding"/>
    <property type="evidence" value="ECO:0007669"/>
    <property type="project" value="UniProtKB-KW"/>
</dbReference>
<evidence type="ECO:0000259" key="7">
    <source>
        <dbReference type="Pfam" id="PF08281"/>
    </source>
</evidence>
<evidence type="ECO:0000256" key="4">
    <source>
        <dbReference type="ARBA" id="ARBA00023125"/>
    </source>
</evidence>
<accession>A0A1Q8BYV0</accession>
<dbReference type="EMBL" id="MSIE01000105">
    <property type="protein sequence ID" value="OLF07458.1"/>
    <property type="molecule type" value="Genomic_DNA"/>
</dbReference>
<evidence type="ECO:0000256" key="3">
    <source>
        <dbReference type="ARBA" id="ARBA00023082"/>
    </source>
</evidence>
<gene>
    <name evidence="9" type="ORF">BU204_35535</name>
    <name evidence="8" type="ORF">BU204_35725</name>
</gene>
<dbReference type="InterPro" id="IPR014325">
    <property type="entry name" value="RNA_pol_sigma-E_actinobac"/>
</dbReference>
<dbReference type="InterPro" id="IPR036388">
    <property type="entry name" value="WH-like_DNA-bd_sf"/>
</dbReference>
<evidence type="ECO:0000256" key="1">
    <source>
        <dbReference type="ARBA" id="ARBA00010641"/>
    </source>
</evidence>
<dbReference type="PANTHER" id="PTHR43133">
    <property type="entry name" value="RNA POLYMERASE ECF-TYPE SIGMA FACTO"/>
    <property type="match status" value="1"/>
</dbReference>
<evidence type="ECO:0000259" key="6">
    <source>
        <dbReference type="Pfam" id="PF04542"/>
    </source>
</evidence>
<dbReference type="OrthoDB" id="3783006at2"/>
<protein>
    <submittedName>
        <fullName evidence="8">RNA polymerase subunit sigma-24</fullName>
    </submittedName>
</protein>
<evidence type="ECO:0000313" key="9">
    <source>
        <dbReference type="EMBL" id="OLF07458.1"/>
    </source>
</evidence>
<comment type="similarity">
    <text evidence="1">Belongs to the sigma-70 factor family. ECF subfamily.</text>
</comment>
<dbReference type="CDD" id="cd06171">
    <property type="entry name" value="Sigma70_r4"/>
    <property type="match status" value="1"/>
</dbReference>
<dbReference type="Gene3D" id="1.10.1740.10">
    <property type="match status" value="1"/>
</dbReference>